<dbReference type="OrthoDB" id="6050292at2"/>
<evidence type="ECO:0000313" key="3">
    <source>
        <dbReference type="Proteomes" id="UP000092256"/>
    </source>
</evidence>
<evidence type="ECO:0000256" key="1">
    <source>
        <dbReference type="SAM" id="Phobius"/>
    </source>
</evidence>
<keyword evidence="1" id="KW-1133">Transmembrane helix</keyword>
<sequence length="171" mass="18692">MTLPPPLPSHAPAPAGWWRRHWRWAMPLAVVLVLGMAGGLAAWSMLRWGEAARESPPMREALRRAGCSIELVTAFGEPLRAGSLPLGSMQTAINGQRDVGLTVGLEGPRARGRLFVQGTRRDDAWDYPVMYVLGEDKQTFDLTALDDGEAARECELQACRDRGECPLTAAL</sequence>
<protein>
    <recommendedName>
        <fullName evidence="4">Cytochrome oxidase complex assembly protein 1</fullName>
    </recommendedName>
</protein>
<gene>
    <name evidence="2" type="ORF">A9K58_05130</name>
</gene>
<name>A0A1A6Y2U6_STEMA</name>
<dbReference type="AlphaFoldDB" id="A0A1A6Y2U6"/>
<evidence type="ECO:0008006" key="4">
    <source>
        <dbReference type="Google" id="ProtNLM"/>
    </source>
</evidence>
<reference evidence="2 3" key="1">
    <citation type="submission" date="2016-05" db="EMBL/GenBank/DDBJ databases">
        <title>Draft Genome Sequences of Stenotrophomonas maltophilia Strains Sm32COP, Sm41DVV, Sm46PAILV, SmF3, SmF22, SmSOFb1 and SmCVFa1, Isolated from Different Manures, in France.</title>
        <authorList>
            <person name="Nazaret S."/>
            <person name="Bodilis J."/>
        </authorList>
    </citation>
    <scope>NUCLEOTIDE SEQUENCE [LARGE SCALE GENOMIC DNA]</scope>
    <source>
        <strain evidence="2 3">Sm46PAILV</strain>
    </source>
</reference>
<dbReference type="InterPro" id="IPR014807">
    <property type="entry name" value="Coa1"/>
</dbReference>
<dbReference type="Pfam" id="PF08695">
    <property type="entry name" value="Coa1"/>
    <property type="match status" value="1"/>
</dbReference>
<dbReference type="RefSeq" id="WP_065198317.1">
    <property type="nucleotide sequence ID" value="NZ_LYVJ01000003.1"/>
</dbReference>
<feature type="transmembrane region" description="Helical" evidence="1">
    <location>
        <begin position="24"/>
        <end position="46"/>
    </location>
</feature>
<keyword evidence="1" id="KW-0812">Transmembrane</keyword>
<dbReference type="EMBL" id="LYVJ01000003">
    <property type="protein sequence ID" value="OBU69111.1"/>
    <property type="molecule type" value="Genomic_DNA"/>
</dbReference>
<comment type="caution">
    <text evidence="2">The sequence shown here is derived from an EMBL/GenBank/DDBJ whole genome shotgun (WGS) entry which is preliminary data.</text>
</comment>
<accession>A0A1A6Y2U6</accession>
<organism evidence="2 3">
    <name type="scientific">Stenotrophomonas maltophilia</name>
    <name type="common">Pseudomonas maltophilia</name>
    <name type="synonym">Xanthomonas maltophilia</name>
    <dbReference type="NCBI Taxonomy" id="40324"/>
    <lineage>
        <taxon>Bacteria</taxon>
        <taxon>Pseudomonadati</taxon>
        <taxon>Pseudomonadota</taxon>
        <taxon>Gammaproteobacteria</taxon>
        <taxon>Lysobacterales</taxon>
        <taxon>Lysobacteraceae</taxon>
        <taxon>Stenotrophomonas</taxon>
        <taxon>Stenotrophomonas maltophilia group</taxon>
    </lineage>
</organism>
<evidence type="ECO:0000313" key="2">
    <source>
        <dbReference type="EMBL" id="OBU69111.1"/>
    </source>
</evidence>
<proteinExistence type="predicted"/>
<dbReference type="Proteomes" id="UP000092256">
    <property type="component" value="Unassembled WGS sequence"/>
</dbReference>
<keyword evidence="1" id="KW-0472">Membrane</keyword>